<evidence type="ECO:0000256" key="4">
    <source>
        <dbReference type="ARBA" id="ARBA00023125"/>
    </source>
</evidence>
<gene>
    <name evidence="9" type="primary">DMRT2</name>
    <name evidence="9" type="ORF">BLAG_LOCUS21724</name>
</gene>
<comment type="similarity">
    <text evidence="1">Belongs to the DMRT family.</text>
</comment>
<dbReference type="PANTHER" id="PTHR12322">
    <property type="entry name" value="DOUBLESEX AND MAB-3 RELATED TRANSCRIPTION FACTOR DMRT"/>
    <property type="match status" value="1"/>
</dbReference>
<dbReference type="GO" id="GO:0000981">
    <property type="term" value="F:DNA-binding transcription factor activity, RNA polymerase II-specific"/>
    <property type="evidence" value="ECO:0007669"/>
    <property type="project" value="TreeGrafter"/>
</dbReference>
<evidence type="ECO:0000313" key="9">
    <source>
        <dbReference type="EMBL" id="CAH1268948.1"/>
    </source>
</evidence>
<dbReference type="PANTHER" id="PTHR12322:SF53">
    <property type="entry name" value="DOUBLESEX-MAB RELATED 11E"/>
    <property type="match status" value="1"/>
</dbReference>
<dbReference type="GO" id="GO:0046872">
    <property type="term" value="F:metal ion binding"/>
    <property type="evidence" value="ECO:0007669"/>
    <property type="project" value="UniProtKB-KW"/>
</dbReference>
<keyword evidence="3 6" id="KW-0862">Zinc</keyword>
<organism evidence="9 10">
    <name type="scientific">Branchiostoma lanceolatum</name>
    <name type="common">Common lancelet</name>
    <name type="synonym">Amphioxus lanceolatum</name>
    <dbReference type="NCBI Taxonomy" id="7740"/>
    <lineage>
        <taxon>Eukaryota</taxon>
        <taxon>Metazoa</taxon>
        <taxon>Chordata</taxon>
        <taxon>Cephalochordata</taxon>
        <taxon>Leptocardii</taxon>
        <taxon>Amphioxiformes</taxon>
        <taxon>Branchiostomatidae</taxon>
        <taxon>Branchiostoma</taxon>
    </lineage>
</organism>
<reference evidence="9" key="1">
    <citation type="submission" date="2022-01" db="EMBL/GenBank/DDBJ databases">
        <authorList>
            <person name="Braso-Vives M."/>
        </authorList>
    </citation>
    <scope>NUCLEOTIDE SEQUENCE</scope>
</reference>
<feature type="region of interest" description="Disordered" evidence="7">
    <location>
        <begin position="161"/>
        <end position="191"/>
    </location>
</feature>
<dbReference type="GO" id="GO:0007548">
    <property type="term" value="P:sex differentiation"/>
    <property type="evidence" value="ECO:0007669"/>
    <property type="project" value="TreeGrafter"/>
</dbReference>
<evidence type="ECO:0000256" key="2">
    <source>
        <dbReference type="ARBA" id="ARBA00022723"/>
    </source>
</evidence>
<dbReference type="SMART" id="SM00301">
    <property type="entry name" value="DM"/>
    <property type="match status" value="1"/>
</dbReference>
<sequence length="409" mass="44971">MEKREYTCKRCRVHGVVVPLRGHKQNCQWRHCQCPGCKQVVQYRDEHAKEINARRESGISAADVISIANLHRGTPAAAPTKPSSLSAKRQVKQAARGVRNKALYESLNQKMMDFAKNSPGLHPMAHVRKAIVESQAENPPAKKRTTTEYVYTDTCLYKGYNRPDEPVAGTSSASTPFPDVDSDSESPERGTVDRDVQALLQLEEAVEQLIAMFHVPSPAQRSTSPAATRTTPPRLAKLVNMFPMVNADVLRAIVQKSSDTPTATSRVLALFSPPGAPQTSGPRSTPRAEGPRKKRPRALQFSMDQKDLQEALPLGSTSTVEYTPGPRTPQKPLFRGLLNFNKSFESAEQAAAQAEDESGGGRYTITPAARKTPLKKRLTSCKICAAPVDKNDKNCSACGNQVSNRMYRY</sequence>
<evidence type="ECO:0000256" key="3">
    <source>
        <dbReference type="ARBA" id="ARBA00022833"/>
    </source>
</evidence>
<evidence type="ECO:0000256" key="5">
    <source>
        <dbReference type="ARBA" id="ARBA00023242"/>
    </source>
</evidence>
<dbReference type="PROSITE" id="PS50809">
    <property type="entry name" value="DM_2"/>
    <property type="match status" value="1"/>
</dbReference>
<dbReference type="InterPro" id="IPR026607">
    <property type="entry name" value="DMRT"/>
</dbReference>
<dbReference type="GO" id="GO:0005634">
    <property type="term" value="C:nucleus"/>
    <property type="evidence" value="ECO:0007669"/>
    <property type="project" value="UniProtKB-SubCell"/>
</dbReference>
<dbReference type="OrthoDB" id="10070003at2759"/>
<protein>
    <submittedName>
        <fullName evidence="9">DMRT2 protein</fullName>
    </submittedName>
</protein>
<dbReference type="InterPro" id="IPR001275">
    <property type="entry name" value="DM_DNA-bd"/>
</dbReference>
<feature type="region of interest" description="Disordered" evidence="7">
    <location>
        <begin position="270"/>
        <end position="298"/>
    </location>
</feature>
<dbReference type="PROSITE" id="PS40000">
    <property type="entry name" value="DM_1"/>
    <property type="match status" value="1"/>
</dbReference>
<keyword evidence="10" id="KW-1185">Reference proteome</keyword>
<dbReference type="Proteomes" id="UP000838412">
    <property type="component" value="Chromosome 7"/>
</dbReference>
<feature type="domain" description="DM" evidence="8">
    <location>
        <begin position="8"/>
        <end position="55"/>
    </location>
</feature>
<keyword evidence="2 6" id="KW-0479">Metal-binding</keyword>
<keyword evidence="4 6" id="KW-0238">DNA-binding</keyword>
<accession>A0A8K0A6I7</accession>
<dbReference type="SUPFAM" id="SSF82927">
    <property type="entry name" value="Cysteine-rich DNA binding domain, (DM domain)"/>
    <property type="match status" value="1"/>
</dbReference>
<dbReference type="Pfam" id="PF00751">
    <property type="entry name" value="DM"/>
    <property type="match status" value="1"/>
</dbReference>
<evidence type="ECO:0000256" key="6">
    <source>
        <dbReference type="PROSITE-ProRule" id="PRU00070"/>
    </source>
</evidence>
<evidence type="ECO:0000259" key="8">
    <source>
        <dbReference type="PROSITE" id="PS50809"/>
    </source>
</evidence>
<keyword evidence="5 6" id="KW-0539">Nucleus</keyword>
<feature type="DNA-binding region" description="DM" evidence="6">
    <location>
        <begin position="8"/>
        <end position="55"/>
    </location>
</feature>
<dbReference type="GO" id="GO:0000978">
    <property type="term" value="F:RNA polymerase II cis-regulatory region sequence-specific DNA binding"/>
    <property type="evidence" value="ECO:0007669"/>
    <property type="project" value="TreeGrafter"/>
</dbReference>
<name>A0A8K0A6I7_BRALA</name>
<evidence type="ECO:0000313" key="10">
    <source>
        <dbReference type="Proteomes" id="UP000838412"/>
    </source>
</evidence>
<proteinExistence type="inferred from homology"/>
<dbReference type="Gene3D" id="4.10.1040.10">
    <property type="entry name" value="DM DNA-binding domain"/>
    <property type="match status" value="1"/>
</dbReference>
<evidence type="ECO:0000256" key="1">
    <source>
        <dbReference type="ARBA" id="ARBA00006834"/>
    </source>
</evidence>
<comment type="subcellular location">
    <subcellularLocation>
        <location evidence="6">Nucleus</location>
    </subcellularLocation>
</comment>
<dbReference type="EMBL" id="OV696692">
    <property type="protein sequence ID" value="CAH1268948.1"/>
    <property type="molecule type" value="Genomic_DNA"/>
</dbReference>
<dbReference type="AlphaFoldDB" id="A0A8K0A6I7"/>
<evidence type="ECO:0000256" key="7">
    <source>
        <dbReference type="SAM" id="MobiDB-lite"/>
    </source>
</evidence>
<dbReference type="InterPro" id="IPR036407">
    <property type="entry name" value="DM_DNA-bd_sf"/>
</dbReference>